<dbReference type="GO" id="GO:0003676">
    <property type="term" value="F:nucleic acid binding"/>
    <property type="evidence" value="ECO:0007669"/>
    <property type="project" value="InterPro"/>
</dbReference>
<feature type="domain" description="Integrase catalytic" evidence="2">
    <location>
        <begin position="117"/>
        <end position="281"/>
    </location>
</feature>
<dbReference type="Pfam" id="PF13276">
    <property type="entry name" value="HTH_21"/>
    <property type="match status" value="1"/>
</dbReference>
<evidence type="ECO:0000313" key="4">
    <source>
        <dbReference type="Proteomes" id="UP000316330"/>
    </source>
</evidence>
<evidence type="ECO:0000256" key="1">
    <source>
        <dbReference type="ARBA" id="ARBA00002286"/>
    </source>
</evidence>
<proteinExistence type="predicted"/>
<dbReference type="InterPro" id="IPR048020">
    <property type="entry name" value="Transpos_IS3"/>
</dbReference>
<dbReference type="Gene3D" id="3.30.420.10">
    <property type="entry name" value="Ribonuclease H-like superfamily/Ribonuclease H"/>
    <property type="match status" value="1"/>
</dbReference>
<protein>
    <submittedName>
        <fullName evidence="3">IS3 family transposase</fullName>
    </submittedName>
</protein>
<dbReference type="OrthoDB" id="9781005at2"/>
<evidence type="ECO:0000259" key="2">
    <source>
        <dbReference type="PROSITE" id="PS50994"/>
    </source>
</evidence>
<dbReference type="NCBIfam" id="NF033516">
    <property type="entry name" value="transpos_IS3"/>
    <property type="match status" value="1"/>
</dbReference>
<dbReference type="Pfam" id="PF00665">
    <property type="entry name" value="rve"/>
    <property type="match status" value="1"/>
</dbReference>
<name>A0A559IUH1_9BACL</name>
<organism evidence="3 4">
    <name type="scientific">Cohnella terricola</name>
    <dbReference type="NCBI Taxonomy" id="1289167"/>
    <lineage>
        <taxon>Bacteria</taxon>
        <taxon>Bacillati</taxon>
        <taxon>Bacillota</taxon>
        <taxon>Bacilli</taxon>
        <taxon>Bacillales</taxon>
        <taxon>Paenibacillaceae</taxon>
        <taxon>Cohnella</taxon>
    </lineage>
</organism>
<reference evidence="3 4" key="1">
    <citation type="submission" date="2019-07" db="EMBL/GenBank/DDBJ databases">
        <authorList>
            <person name="Kim J."/>
        </authorList>
    </citation>
    <scope>NUCLEOTIDE SEQUENCE [LARGE SCALE GENOMIC DNA]</scope>
    <source>
        <strain evidence="3 4">G13</strain>
    </source>
</reference>
<comment type="function">
    <text evidence="1">Involved in the transposition of the insertion sequence.</text>
</comment>
<dbReference type="RefSeq" id="WP_144707407.1">
    <property type="nucleotide sequence ID" value="NZ_VNJJ01000039.1"/>
</dbReference>
<dbReference type="PROSITE" id="PS50994">
    <property type="entry name" value="INTEGRASE"/>
    <property type="match status" value="1"/>
</dbReference>
<sequence length="286" mass="33237">MRERRDRWPVKEMCEVLAVSESGYYRSLKPTPKQERQQRLLVKIKDIIGEHEDNSNYGVQRILLALSQIEITTSYSTVYRIMKKHGLLKKVRRHPNGITREDAAAQKSENLIQRDFRSSAPNQKWLSDITEVPCSDGKLYLSAVLDCFNGEIVGLAMDDNMRKELCIQAFENACKARSARGMIYHSDRGSQFTSHAFRESLAKRDAIQSMSGTGRCYDNARMESFFATLKKEKLYKIKTEHYPMAYVKSIIFRYIMVYYNRRRIYTSNPGGWPPAIYRERMLSQAA</sequence>
<evidence type="ECO:0000313" key="3">
    <source>
        <dbReference type="EMBL" id="TVX91279.1"/>
    </source>
</evidence>
<dbReference type="GO" id="GO:0015074">
    <property type="term" value="P:DNA integration"/>
    <property type="evidence" value="ECO:0007669"/>
    <property type="project" value="InterPro"/>
</dbReference>
<comment type="caution">
    <text evidence="3">The sequence shown here is derived from an EMBL/GenBank/DDBJ whole genome shotgun (WGS) entry which is preliminary data.</text>
</comment>
<accession>A0A559IUH1</accession>
<dbReference type="InterPro" id="IPR036397">
    <property type="entry name" value="RNaseH_sf"/>
</dbReference>
<dbReference type="InterPro" id="IPR025948">
    <property type="entry name" value="HTH-like_dom"/>
</dbReference>
<dbReference type="AlphaFoldDB" id="A0A559IUH1"/>
<dbReference type="PANTHER" id="PTHR46889">
    <property type="entry name" value="TRANSPOSASE INSF FOR INSERTION SEQUENCE IS3B-RELATED"/>
    <property type="match status" value="1"/>
</dbReference>
<dbReference type="InterPro" id="IPR001584">
    <property type="entry name" value="Integrase_cat-core"/>
</dbReference>
<dbReference type="PANTHER" id="PTHR46889:SF4">
    <property type="entry name" value="TRANSPOSASE INSO FOR INSERTION SEQUENCE ELEMENT IS911B-RELATED"/>
    <property type="match status" value="1"/>
</dbReference>
<dbReference type="InterPro" id="IPR012337">
    <property type="entry name" value="RNaseH-like_sf"/>
</dbReference>
<dbReference type="Pfam" id="PF13333">
    <property type="entry name" value="rve_2"/>
    <property type="match status" value="1"/>
</dbReference>
<dbReference type="Proteomes" id="UP000316330">
    <property type="component" value="Unassembled WGS sequence"/>
</dbReference>
<keyword evidence="4" id="KW-1185">Reference proteome</keyword>
<dbReference type="SUPFAM" id="SSF53098">
    <property type="entry name" value="Ribonuclease H-like"/>
    <property type="match status" value="1"/>
</dbReference>
<dbReference type="EMBL" id="VNJJ01000039">
    <property type="protein sequence ID" value="TVX91279.1"/>
    <property type="molecule type" value="Genomic_DNA"/>
</dbReference>
<gene>
    <name evidence="3" type="ORF">FPZ45_25145</name>
</gene>
<dbReference type="InterPro" id="IPR050900">
    <property type="entry name" value="Transposase_IS3/IS150/IS904"/>
</dbReference>